<dbReference type="GO" id="GO:0047938">
    <property type="term" value="F:glucose-6-phosphate 1-epimerase activity"/>
    <property type="evidence" value="ECO:0007669"/>
    <property type="project" value="UniProtKB-UniRule"/>
</dbReference>
<dbReference type="GO" id="GO:0005737">
    <property type="term" value="C:cytoplasm"/>
    <property type="evidence" value="ECO:0007669"/>
    <property type="project" value="TreeGrafter"/>
</dbReference>
<dbReference type="EC" id="5.1.3.15" evidence="3 5"/>
<evidence type="ECO:0000256" key="2">
    <source>
        <dbReference type="ARBA" id="ARBA00005866"/>
    </source>
</evidence>
<evidence type="ECO:0000256" key="5">
    <source>
        <dbReference type="PIRNR" id="PIRNR016020"/>
    </source>
</evidence>
<comment type="function">
    <text evidence="5">Catalyzes the interconversion between the alpha and beta anomers from at least three hexose 6-phosphate sugars (Glc6P, Gal6P, and Man6P).</text>
</comment>
<dbReference type="Pfam" id="PF01263">
    <property type="entry name" value="Aldose_epim"/>
    <property type="match status" value="1"/>
</dbReference>
<evidence type="ECO:0000256" key="7">
    <source>
        <dbReference type="PIRSR" id="PIRSR016020-2"/>
    </source>
</evidence>
<feature type="binding site" evidence="7">
    <location>
        <position position="95"/>
    </location>
    <ligand>
        <name>substrate</name>
    </ligand>
</feature>
<dbReference type="InterPro" id="IPR011013">
    <property type="entry name" value="Gal_mutarotase_sf_dom"/>
</dbReference>
<dbReference type="InterPro" id="IPR025532">
    <property type="entry name" value="G6P_1-epimerase"/>
</dbReference>
<comment type="caution">
    <text evidence="8">The sequence shown here is derived from an EMBL/GenBank/DDBJ whole genome shotgun (WGS) entry which is preliminary data.</text>
</comment>
<proteinExistence type="inferred from homology"/>
<feature type="binding site" evidence="7">
    <location>
        <position position="100"/>
    </location>
    <ligand>
        <name>substrate</name>
    </ligand>
</feature>
<dbReference type="PIRSF" id="PIRSF016020">
    <property type="entry name" value="PHexose_mutarotase"/>
    <property type="match status" value="1"/>
</dbReference>
<evidence type="ECO:0000256" key="4">
    <source>
        <dbReference type="ARBA" id="ARBA00023235"/>
    </source>
</evidence>
<feature type="binding site" evidence="7">
    <location>
        <position position="70"/>
    </location>
    <ligand>
        <name>substrate</name>
    </ligand>
</feature>
<evidence type="ECO:0000256" key="6">
    <source>
        <dbReference type="PIRSR" id="PIRSR016020-1"/>
    </source>
</evidence>
<dbReference type="CDD" id="cd09020">
    <property type="entry name" value="D-hex-6-P-epi_like"/>
    <property type="match status" value="1"/>
</dbReference>
<dbReference type="AlphaFoldDB" id="A0A511K7T3"/>
<reference evidence="8 9" key="1">
    <citation type="submission" date="2019-07" db="EMBL/GenBank/DDBJ databases">
        <title>Rhodotorula toruloides NBRC10032 genome sequencing.</title>
        <authorList>
            <person name="Shida Y."/>
            <person name="Takaku H."/>
            <person name="Ogasawara W."/>
            <person name="Mori K."/>
        </authorList>
    </citation>
    <scope>NUCLEOTIDE SEQUENCE [LARGE SCALE GENOMIC DNA]</scope>
    <source>
        <strain evidence="8 9">NBRC10032</strain>
    </source>
</reference>
<dbReference type="GO" id="GO:0030246">
    <property type="term" value="F:carbohydrate binding"/>
    <property type="evidence" value="ECO:0007669"/>
    <property type="project" value="UniProtKB-UniRule"/>
</dbReference>
<feature type="active site" evidence="6">
    <location>
        <position position="282"/>
    </location>
</feature>
<dbReference type="GO" id="GO:0005975">
    <property type="term" value="P:carbohydrate metabolic process"/>
    <property type="evidence" value="ECO:0007669"/>
    <property type="project" value="InterPro"/>
</dbReference>
<dbReference type="Gene3D" id="2.70.98.10">
    <property type="match status" value="1"/>
</dbReference>
<evidence type="ECO:0000313" key="9">
    <source>
        <dbReference type="Proteomes" id="UP000321518"/>
    </source>
</evidence>
<evidence type="ECO:0000256" key="1">
    <source>
        <dbReference type="ARBA" id="ARBA00001096"/>
    </source>
</evidence>
<evidence type="ECO:0000313" key="8">
    <source>
        <dbReference type="EMBL" id="GEM06402.1"/>
    </source>
</evidence>
<gene>
    <name evidence="8" type="ORF">Rt10032_c01g0419</name>
</gene>
<name>A0A511K7T3_RHOTO</name>
<dbReference type="PANTHER" id="PTHR11122:SF13">
    <property type="entry name" value="GLUCOSE-6-PHOSPHATE 1-EPIMERASE"/>
    <property type="match status" value="1"/>
</dbReference>
<keyword evidence="4 5" id="KW-0413">Isomerase</keyword>
<dbReference type="OrthoDB" id="1659429at2759"/>
<dbReference type="PANTHER" id="PTHR11122">
    <property type="entry name" value="APOSPORY-ASSOCIATED PROTEIN C-RELATED"/>
    <property type="match status" value="1"/>
</dbReference>
<dbReference type="EMBL" id="BJWK01000001">
    <property type="protein sequence ID" value="GEM06402.1"/>
    <property type="molecule type" value="Genomic_DNA"/>
</dbReference>
<dbReference type="InterPro" id="IPR014718">
    <property type="entry name" value="GH-type_carb-bd"/>
</dbReference>
<feature type="active site" evidence="6">
    <location>
        <position position="172"/>
    </location>
</feature>
<organism evidence="8 9">
    <name type="scientific">Rhodotorula toruloides</name>
    <name type="common">Yeast</name>
    <name type="synonym">Rhodosporidium toruloides</name>
    <dbReference type="NCBI Taxonomy" id="5286"/>
    <lineage>
        <taxon>Eukaryota</taxon>
        <taxon>Fungi</taxon>
        <taxon>Dikarya</taxon>
        <taxon>Basidiomycota</taxon>
        <taxon>Pucciniomycotina</taxon>
        <taxon>Microbotryomycetes</taxon>
        <taxon>Sporidiobolales</taxon>
        <taxon>Sporidiobolaceae</taxon>
        <taxon>Rhodotorula</taxon>
    </lineage>
</organism>
<protein>
    <recommendedName>
        <fullName evidence="3 5">Glucose-6-phosphate 1-epimerase</fullName>
        <ecNumber evidence="3 5">5.1.3.15</ecNumber>
    </recommendedName>
</protein>
<dbReference type="Proteomes" id="UP000321518">
    <property type="component" value="Unassembled WGS sequence"/>
</dbReference>
<accession>A0A511K7T3</accession>
<evidence type="ECO:0000256" key="3">
    <source>
        <dbReference type="ARBA" id="ARBA00012083"/>
    </source>
</evidence>
<comment type="catalytic activity">
    <reaction evidence="1">
        <text>alpha-D-glucose 6-phosphate = beta-D-glucose 6-phosphate</text>
        <dbReference type="Rhea" id="RHEA:16249"/>
        <dbReference type="ChEBI" id="CHEBI:58225"/>
        <dbReference type="ChEBI" id="CHEBI:58247"/>
        <dbReference type="EC" id="5.1.3.15"/>
    </reaction>
</comment>
<comment type="similarity">
    <text evidence="2 5">Belongs to the glucose-6-phosphate 1-epimerase family.</text>
</comment>
<dbReference type="InterPro" id="IPR008183">
    <property type="entry name" value="Aldose_1/G6P_1-epimerase"/>
</dbReference>
<sequence length="308" mass="33826">MPPLSHLAQLRQIIMPVDVGSDTVKLSLGASSVEVALKGATVISYVHDGRERLFVSSKSDIRTSDSTAIRGGVPLCWPVFGPPPAGNELYSKLKQHGFARTNVWEVADQQDSKDGVKVVFKLSPTEAIKSVFKLSFALIYTVDLRPYSLRLTLHVANPSNAVAALPFQTALHTYFRLPQGVTPPDVSVDGLENLAYNDKVSGEQKVTERRKEVVIDGPNGEIDRVYFRAPNELVMRFKGQTETVKVTKSGFADAVVWNPGPKKGSTIADMEEGGYDRYVCLEGCQVEPFVYLDPGKDWTGTYEVSFGQ</sequence>
<dbReference type="SUPFAM" id="SSF74650">
    <property type="entry name" value="Galactose mutarotase-like"/>
    <property type="match status" value="1"/>
</dbReference>